<dbReference type="InterPro" id="IPR034137">
    <property type="entry name" value="TOPRIM_RecR"/>
</dbReference>
<dbReference type="SMART" id="SM00493">
    <property type="entry name" value="TOPRIM"/>
    <property type="match status" value="1"/>
</dbReference>
<gene>
    <name evidence="7 9" type="primary">recR</name>
    <name evidence="9" type="ORF">H9847_05130</name>
</gene>
<proteinExistence type="inferred from homology"/>
<keyword evidence="4 7" id="KW-0862">Zinc</keyword>
<evidence type="ECO:0000313" key="9">
    <source>
        <dbReference type="EMBL" id="MBU3844239.1"/>
    </source>
</evidence>
<dbReference type="HAMAP" id="MF_00017">
    <property type="entry name" value="RecR"/>
    <property type="match status" value="1"/>
</dbReference>
<evidence type="ECO:0000313" key="10">
    <source>
        <dbReference type="Proteomes" id="UP000733611"/>
    </source>
</evidence>
<keyword evidence="5 7" id="KW-0233">DNA recombination</keyword>
<evidence type="ECO:0000256" key="4">
    <source>
        <dbReference type="ARBA" id="ARBA00022833"/>
    </source>
</evidence>
<sequence length="201" mass="21645">MSASTHLDRLIQALQIQPGVGPRAAARIAYYLLGRRREDAQALGQILIDAMDKIQLCSCCRNYCDDEVCALCSDPKRRESGQLCVVESPADVAAIEQSQNYKGRYFVLHGHLSPIDGIGANELGLPLLDGILATGNVTELILATNPTIEGDATAAYIAQLAKRYEVGTITKIASGVPLGGALDNIDQKTLLNAIANRRPWE</sequence>
<evidence type="ECO:0000256" key="3">
    <source>
        <dbReference type="ARBA" id="ARBA00022771"/>
    </source>
</evidence>
<dbReference type="InterPro" id="IPR000093">
    <property type="entry name" value="DNA_Rcmb_RecR"/>
</dbReference>
<dbReference type="AlphaFoldDB" id="A0A948TG37"/>
<evidence type="ECO:0000256" key="6">
    <source>
        <dbReference type="ARBA" id="ARBA00023204"/>
    </source>
</evidence>
<keyword evidence="6 7" id="KW-0234">DNA repair</keyword>
<dbReference type="Gene3D" id="3.40.1360.10">
    <property type="match status" value="1"/>
</dbReference>
<evidence type="ECO:0000256" key="1">
    <source>
        <dbReference type="ARBA" id="ARBA00022723"/>
    </source>
</evidence>
<dbReference type="PROSITE" id="PS50880">
    <property type="entry name" value="TOPRIM"/>
    <property type="match status" value="1"/>
</dbReference>
<dbReference type="InterPro" id="IPR023627">
    <property type="entry name" value="Rcmb_RecR"/>
</dbReference>
<dbReference type="PANTHER" id="PTHR30446">
    <property type="entry name" value="RECOMBINATION PROTEIN RECR"/>
    <property type="match status" value="1"/>
</dbReference>
<dbReference type="Proteomes" id="UP000733611">
    <property type="component" value="Unassembled WGS sequence"/>
</dbReference>
<keyword evidence="1 7" id="KW-0479">Metal-binding</keyword>
<evidence type="ECO:0000256" key="5">
    <source>
        <dbReference type="ARBA" id="ARBA00023172"/>
    </source>
</evidence>
<comment type="caution">
    <text evidence="9">The sequence shown here is derived from an EMBL/GenBank/DDBJ whole genome shotgun (WGS) entry which is preliminary data.</text>
</comment>
<dbReference type="NCBIfam" id="TIGR00615">
    <property type="entry name" value="recR"/>
    <property type="match status" value="1"/>
</dbReference>
<dbReference type="GO" id="GO:0006310">
    <property type="term" value="P:DNA recombination"/>
    <property type="evidence" value="ECO:0007669"/>
    <property type="project" value="UniProtKB-UniRule"/>
</dbReference>
<protein>
    <recommendedName>
        <fullName evidence="7">Recombination protein RecR</fullName>
    </recommendedName>
</protein>
<comment type="similarity">
    <text evidence="7">Belongs to the RecR family.</text>
</comment>
<dbReference type="Gene3D" id="1.10.8.420">
    <property type="entry name" value="RecR Domain 1"/>
    <property type="match status" value="1"/>
</dbReference>
<evidence type="ECO:0000256" key="7">
    <source>
        <dbReference type="HAMAP-Rule" id="MF_00017"/>
    </source>
</evidence>
<organism evidence="9 10">
    <name type="scientific">Candidatus Anaerobiospirillum pullicola</name>
    <dbReference type="NCBI Taxonomy" id="2838451"/>
    <lineage>
        <taxon>Bacteria</taxon>
        <taxon>Pseudomonadati</taxon>
        <taxon>Pseudomonadota</taxon>
        <taxon>Gammaproteobacteria</taxon>
        <taxon>Aeromonadales</taxon>
        <taxon>Succinivibrionaceae</taxon>
        <taxon>Anaerobiospirillum</taxon>
    </lineage>
</organism>
<dbReference type="PANTHER" id="PTHR30446:SF0">
    <property type="entry name" value="RECOMBINATION PROTEIN RECR"/>
    <property type="match status" value="1"/>
</dbReference>
<dbReference type="Pfam" id="PF21175">
    <property type="entry name" value="RecR_C"/>
    <property type="match status" value="1"/>
</dbReference>
<dbReference type="SUPFAM" id="SSF111304">
    <property type="entry name" value="Recombination protein RecR"/>
    <property type="match status" value="1"/>
</dbReference>
<reference evidence="9" key="2">
    <citation type="submission" date="2021-04" db="EMBL/GenBank/DDBJ databases">
        <authorList>
            <person name="Gilroy R."/>
        </authorList>
    </citation>
    <scope>NUCLEOTIDE SEQUENCE</scope>
    <source>
        <strain evidence="9">378</strain>
    </source>
</reference>
<evidence type="ECO:0000259" key="8">
    <source>
        <dbReference type="PROSITE" id="PS50880"/>
    </source>
</evidence>
<accession>A0A948TG37</accession>
<dbReference type="EMBL" id="JAHLFE010000103">
    <property type="protein sequence ID" value="MBU3844239.1"/>
    <property type="molecule type" value="Genomic_DNA"/>
</dbReference>
<keyword evidence="3 7" id="KW-0863">Zinc-finger</keyword>
<feature type="zinc finger region" description="C4-type" evidence="7">
    <location>
        <begin position="57"/>
        <end position="72"/>
    </location>
</feature>
<keyword evidence="2 7" id="KW-0227">DNA damage</keyword>
<dbReference type="Pfam" id="PF21176">
    <property type="entry name" value="RecR_HhH"/>
    <property type="match status" value="1"/>
</dbReference>
<evidence type="ECO:0000256" key="2">
    <source>
        <dbReference type="ARBA" id="ARBA00022763"/>
    </source>
</evidence>
<dbReference type="Pfam" id="PF13662">
    <property type="entry name" value="Toprim_4"/>
    <property type="match status" value="1"/>
</dbReference>
<reference evidence="9" key="1">
    <citation type="journal article" date="2021" name="PeerJ">
        <title>Extensive microbial diversity within the chicken gut microbiome revealed by metagenomics and culture.</title>
        <authorList>
            <person name="Gilroy R."/>
            <person name="Ravi A."/>
            <person name="Getino M."/>
            <person name="Pursley I."/>
            <person name="Horton D.L."/>
            <person name="Alikhan N.F."/>
            <person name="Baker D."/>
            <person name="Gharbi K."/>
            <person name="Hall N."/>
            <person name="Watson M."/>
            <person name="Adriaenssens E.M."/>
            <person name="Foster-Nyarko E."/>
            <person name="Jarju S."/>
            <person name="Secka A."/>
            <person name="Antonio M."/>
            <person name="Oren A."/>
            <person name="Chaudhuri R.R."/>
            <person name="La Ragione R."/>
            <person name="Hildebrand F."/>
            <person name="Pallen M.J."/>
        </authorList>
    </citation>
    <scope>NUCLEOTIDE SEQUENCE</scope>
    <source>
        <strain evidence="9">378</strain>
    </source>
</reference>
<dbReference type="GO" id="GO:0008270">
    <property type="term" value="F:zinc ion binding"/>
    <property type="evidence" value="ECO:0007669"/>
    <property type="project" value="UniProtKB-KW"/>
</dbReference>
<name>A0A948TG37_9GAMM</name>
<dbReference type="CDD" id="cd01025">
    <property type="entry name" value="TOPRIM_recR"/>
    <property type="match status" value="1"/>
</dbReference>
<comment type="function">
    <text evidence="7">May play a role in DNA repair. It seems to be involved in an RecBC-independent recombinational process of DNA repair. It may act with RecF and RecO.</text>
</comment>
<dbReference type="GO" id="GO:0006281">
    <property type="term" value="P:DNA repair"/>
    <property type="evidence" value="ECO:0007669"/>
    <property type="project" value="UniProtKB-UniRule"/>
</dbReference>
<dbReference type="InterPro" id="IPR006171">
    <property type="entry name" value="TOPRIM_dom"/>
</dbReference>
<feature type="domain" description="Toprim" evidence="8">
    <location>
        <begin position="81"/>
        <end position="177"/>
    </location>
</feature>
<dbReference type="GO" id="GO:0003677">
    <property type="term" value="F:DNA binding"/>
    <property type="evidence" value="ECO:0007669"/>
    <property type="project" value="UniProtKB-UniRule"/>
</dbReference>